<dbReference type="GO" id="GO:0016757">
    <property type="term" value="F:glycosyltransferase activity"/>
    <property type="evidence" value="ECO:0007669"/>
    <property type="project" value="UniProtKB-KW"/>
</dbReference>
<comment type="similarity">
    <text evidence="2">Belongs to the glycosyltransferase 6 family.</text>
</comment>
<evidence type="ECO:0000256" key="3">
    <source>
        <dbReference type="ARBA" id="ARBA00022676"/>
    </source>
</evidence>
<dbReference type="CDD" id="cd11301">
    <property type="entry name" value="Fut1_Fut2_like"/>
    <property type="match status" value="1"/>
</dbReference>
<name>A0ABY8MH33_9SPIO</name>
<dbReference type="Pfam" id="PF03414">
    <property type="entry name" value="Glyco_transf_6"/>
    <property type="match status" value="1"/>
</dbReference>
<dbReference type="Proteomes" id="UP001228690">
    <property type="component" value="Chromosome"/>
</dbReference>
<sequence>MKKIGIFFICTGRYTTFWRPFFVSAEQYFFSDKALYEKHYFVFTDQTENPCFADCERTWLIHIDKEAWPYPTLKRWHYFLQAEALWQGMDYLYFLNGTLRFTDSVGQEFLPSGTEPLCFMPHPCFSPENFAQHTYDRNPRSRAYIPEGEGRHYFMGGFHGGEREAYAELCVELRMRTDMDLEENIIALWHDESHLNRYALDYPERVRVLPYDSRPGIEDIQFPGRNPAAGILIQDKHLPQWGGHAWLRNELPNRITVRLAGGLGNQLWQYIAGLALYSCHARAPEPARLCVDTSWYANQTPGNDTPLRQFALSQLVPDIEVDNDVPEGILVGYPVYRESSGFCFADDFADLPPAVILEGYFQHYRYFEMAGAGLRLRLKPMDKKYRDLEQSRELAALHVWRGDLLSEFLSMVHGVQPTAYYAAAIRDLKEQVQNPYFLVFSDDLEWVKENLVPLLIAENLDYSLPSGSVIDDFSLMARCRHFIIANSSFSALAALLGQREGSVVFVPQMWHLSMNVKSGQFLPLGWQTLSYPCYIGEAITEPKVSVVVPVYNARKYLYRCLESICQQTEENLEIIVVDDASPDDSWELIREFAQMDSRLVSIRHEQNKHLGGARNTGIEAARGEWLLFVDSDDYIRKDTVKVFLEVATENPDVELLTCNIWSVSEDGAVSRYGDGISSVERIEQPLECYFLKGTIFPCAWAKLWKRDIWLRTGIRFPEHVTMEDFSTTPKLLADLGVALLLPDRLFGYQQQLNSIMSRYWDGKLKDYGAAFFRLHSWFESVKGRKLGLYSHSLNIYDDVLRIELYKGLDCCEEDLIEEELLRRIKLLIEHNIDMAGRYLRYTLRTLESTQTTLESVQGQIAELESNRWLRFGRLSRKRKLWVLGKVLGKKLGLYKLLRSIADLLRRL</sequence>
<dbReference type="Pfam" id="PF00535">
    <property type="entry name" value="Glycos_transf_2"/>
    <property type="match status" value="1"/>
</dbReference>
<reference evidence="6 7" key="1">
    <citation type="submission" date="2023-04" db="EMBL/GenBank/DDBJ databases">
        <title>Spirochaete genome identified in red abalone sample constitutes a novel genus.</title>
        <authorList>
            <person name="Sharma S.P."/>
            <person name="Purcell C.M."/>
            <person name="Hyde J.R."/>
            <person name="Severin A.J."/>
        </authorList>
    </citation>
    <scope>NUCLEOTIDE SEQUENCE [LARGE SCALE GENOMIC DNA]</scope>
    <source>
        <strain evidence="6 7">SP-2023</strain>
    </source>
</reference>
<evidence type="ECO:0000256" key="2">
    <source>
        <dbReference type="ARBA" id="ARBA00010413"/>
    </source>
</evidence>
<dbReference type="EMBL" id="CP123443">
    <property type="protein sequence ID" value="WGK69176.1"/>
    <property type="molecule type" value="Genomic_DNA"/>
</dbReference>
<dbReference type="Gene3D" id="3.90.550.10">
    <property type="entry name" value="Spore Coat Polysaccharide Biosynthesis Protein SpsA, Chain A"/>
    <property type="match status" value="2"/>
</dbReference>
<dbReference type="InterPro" id="IPR005076">
    <property type="entry name" value="Glyco_trans_6"/>
</dbReference>
<keyword evidence="3 6" id="KW-0328">Glycosyltransferase</keyword>
<keyword evidence="4 6" id="KW-0808">Transferase</keyword>
<dbReference type="RefSeq" id="WP_326927363.1">
    <property type="nucleotide sequence ID" value="NZ_CP123443.1"/>
</dbReference>
<gene>
    <name evidence="6" type="ORF">P0082_11940</name>
</gene>
<dbReference type="InterPro" id="IPR029044">
    <property type="entry name" value="Nucleotide-diphossugar_trans"/>
</dbReference>
<proteinExistence type="inferred from homology"/>
<dbReference type="PANTHER" id="PTHR22916:SF3">
    <property type="entry name" value="UDP-GLCNAC:BETAGAL BETA-1,3-N-ACETYLGLUCOSAMINYLTRANSFERASE-LIKE PROTEIN 1"/>
    <property type="match status" value="1"/>
</dbReference>
<dbReference type="PANTHER" id="PTHR22916">
    <property type="entry name" value="GLYCOSYLTRANSFERASE"/>
    <property type="match status" value="1"/>
</dbReference>
<dbReference type="SUPFAM" id="SSF53448">
    <property type="entry name" value="Nucleotide-diphospho-sugar transferases"/>
    <property type="match status" value="2"/>
</dbReference>
<protein>
    <submittedName>
        <fullName evidence="6">Glycosyltransferase</fullName>
        <ecNumber evidence="6">2.4.-.-</ecNumber>
    </submittedName>
</protein>
<dbReference type="InterPro" id="IPR002516">
    <property type="entry name" value="Glyco_trans_11"/>
</dbReference>
<comment type="cofactor">
    <cofactor evidence="1">
        <name>Mn(2+)</name>
        <dbReference type="ChEBI" id="CHEBI:29035"/>
    </cofactor>
</comment>
<organism evidence="6 7">
    <name type="scientific">Candidatus Haliotispira prima</name>
    <dbReference type="NCBI Taxonomy" id="3034016"/>
    <lineage>
        <taxon>Bacteria</taxon>
        <taxon>Pseudomonadati</taxon>
        <taxon>Spirochaetota</taxon>
        <taxon>Spirochaetia</taxon>
        <taxon>Spirochaetales</taxon>
        <taxon>Spirochaetaceae</taxon>
        <taxon>Candidatus Haliotispira</taxon>
    </lineage>
</organism>
<dbReference type="CDD" id="cd00761">
    <property type="entry name" value="Glyco_tranf_GTA_type"/>
    <property type="match status" value="1"/>
</dbReference>
<accession>A0ABY8MH33</accession>
<dbReference type="InterPro" id="IPR001173">
    <property type="entry name" value="Glyco_trans_2-like"/>
</dbReference>
<keyword evidence="7" id="KW-1185">Reference proteome</keyword>
<dbReference type="EC" id="2.4.-.-" evidence="6"/>
<dbReference type="Pfam" id="PF01531">
    <property type="entry name" value="Glyco_transf_11"/>
    <property type="match status" value="1"/>
</dbReference>
<evidence type="ECO:0000313" key="7">
    <source>
        <dbReference type="Proteomes" id="UP001228690"/>
    </source>
</evidence>
<feature type="domain" description="Glycosyltransferase 2-like" evidence="5">
    <location>
        <begin position="545"/>
        <end position="658"/>
    </location>
</feature>
<evidence type="ECO:0000256" key="1">
    <source>
        <dbReference type="ARBA" id="ARBA00001936"/>
    </source>
</evidence>
<evidence type="ECO:0000313" key="6">
    <source>
        <dbReference type="EMBL" id="WGK69176.1"/>
    </source>
</evidence>
<evidence type="ECO:0000256" key="4">
    <source>
        <dbReference type="ARBA" id="ARBA00022679"/>
    </source>
</evidence>
<evidence type="ECO:0000259" key="5">
    <source>
        <dbReference type="Pfam" id="PF00535"/>
    </source>
</evidence>